<feature type="domain" description="Glycoside hydrolase family 29 N-terminal" evidence="6">
    <location>
        <begin position="78"/>
        <end position="358"/>
    </location>
</feature>
<dbReference type="Gene3D" id="3.20.20.80">
    <property type="entry name" value="Glycosidases"/>
    <property type="match status" value="1"/>
</dbReference>
<comment type="similarity">
    <text evidence="1">Belongs to the glycosyl hydrolase 29 family.</text>
</comment>
<evidence type="ECO:0000313" key="7">
    <source>
        <dbReference type="EMBL" id="AUP80668.1"/>
    </source>
</evidence>
<dbReference type="InterPro" id="IPR017853">
    <property type="entry name" value="GH"/>
</dbReference>
<dbReference type="AlphaFoldDB" id="A0A2K9PV31"/>
<dbReference type="InterPro" id="IPR057739">
    <property type="entry name" value="Glyco_hydro_29_N"/>
</dbReference>
<protein>
    <recommendedName>
        <fullName evidence="2">alpha-L-fucosidase</fullName>
        <ecNumber evidence="2">3.2.1.51</ecNumber>
    </recommendedName>
</protein>
<name>A0A2K9PV31_9FLAO</name>
<proteinExistence type="inferred from homology"/>
<dbReference type="SMART" id="SM00812">
    <property type="entry name" value="Alpha_L_fucos"/>
    <property type="match status" value="1"/>
</dbReference>
<dbReference type="Proteomes" id="UP000235826">
    <property type="component" value="Chromosome"/>
</dbReference>
<dbReference type="GO" id="GO:0004560">
    <property type="term" value="F:alpha-L-fucosidase activity"/>
    <property type="evidence" value="ECO:0007669"/>
    <property type="project" value="InterPro"/>
</dbReference>
<evidence type="ECO:0000256" key="2">
    <source>
        <dbReference type="ARBA" id="ARBA00012662"/>
    </source>
</evidence>
<dbReference type="SUPFAM" id="SSF51445">
    <property type="entry name" value="(Trans)glycosidases"/>
    <property type="match status" value="1"/>
</dbReference>
<dbReference type="PROSITE" id="PS51257">
    <property type="entry name" value="PROKAR_LIPOPROTEIN"/>
    <property type="match status" value="1"/>
</dbReference>
<dbReference type="PANTHER" id="PTHR10030:SF37">
    <property type="entry name" value="ALPHA-L-FUCOSIDASE-RELATED"/>
    <property type="match status" value="1"/>
</dbReference>
<evidence type="ECO:0000313" key="8">
    <source>
        <dbReference type="Proteomes" id="UP000235826"/>
    </source>
</evidence>
<dbReference type="RefSeq" id="WP_102757314.1">
    <property type="nucleotide sequence ID" value="NZ_CP025791.1"/>
</dbReference>
<dbReference type="KEGG" id="fek:C1H87_18895"/>
<dbReference type="GO" id="GO:0016139">
    <property type="term" value="P:glycoside catabolic process"/>
    <property type="evidence" value="ECO:0007669"/>
    <property type="project" value="TreeGrafter"/>
</dbReference>
<sequence>MYKTMLIFGIAIVICGCNFEKKEDVLSVSKPEETKQYAQRLSKEKLEAWQDLKYGMFIHYGMSTFLGEELPDGKAPIDAYAPTNLDVSQWIKVAKDAGMNYAVLTAKHVAGHCLWPSKYTDYDVANNENDTDVVGEFVKECRKQGIAPGIYYCAWDNHHDFFSLMPDKSENYAGALITPTEKHLQESPPPFTTSLYQNFMTAQIDELLENYGPLVQFWIDIPIILGNGYREYIYNHITEKYPDMLVIMNHGKKQKGDKLIFLEEKAWPTDALTLERYFSDKPYDPIWTINGKETYFPAESNLPIGNEWFWEDDDKVKPMDDLVKIFNGNLENNVNFLLNVPPDKTGQIPEKWIKPLMELKTKMGDKLTHKK</sequence>
<dbReference type="Pfam" id="PF01120">
    <property type="entry name" value="Alpha_L_fucos"/>
    <property type="match status" value="1"/>
</dbReference>
<dbReference type="SMR" id="A0A2K9PV31"/>
<evidence type="ECO:0000256" key="3">
    <source>
        <dbReference type="ARBA" id="ARBA00022729"/>
    </source>
</evidence>
<keyword evidence="3" id="KW-0732">Signal</keyword>
<accession>A0A2K9PV31</accession>
<dbReference type="EMBL" id="CP025791">
    <property type="protein sequence ID" value="AUP80668.1"/>
    <property type="molecule type" value="Genomic_DNA"/>
</dbReference>
<evidence type="ECO:0000259" key="6">
    <source>
        <dbReference type="Pfam" id="PF01120"/>
    </source>
</evidence>
<dbReference type="InterPro" id="IPR000933">
    <property type="entry name" value="Glyco_hydro_29"/>
</dbReference>
<gene>
    <name evidence="7" type="ORF">C1H87_18895</name>
</gene>
<dbReference type="GO" id="GO:0005764">
    <property type="term" value="C:lysosome"/>
    <property type="evidence" value="ECO:0007669"/>
    <property type="project" value="TreeGrafter"/>
</dbReference>
<evidence type="ECO:0000256" key="5">
    <source>
        <dbReference type="ARBA" id="ARBA00023295"/>
    </source>
</evidence>
<dbReference type="OrthoDB" id="1095333at2"/>
<evidence type="ECO:0000256" key="4">
    <source>
        <dbReference type="ARBA" id="ARBA00022801"/>
    </source>
</evidence>
<dbReference type="EC" id="3.2.1.51" evidence="2"/>
<keyword evidence="5" id="KW-0326">Glycosidase</keyword>
<dbReference type="GO" id="GO:0006004">
    <property type="term" value="P:fucose metabolic process"/>
    <property type="evidence" value="ECO:0007669"/>
    <property type="project" value="TreeGrafter"/>
</dbReference>
<evidence type="ECO:0000256" key="1">
    <source>
        <dbReference type="ARBA" id="ARBA00007951"/>
    </source>
</evidence>
<organism evidence="7 8">
    <name type="scientific">Flavivirga eckloniae</name>
    <dbReference type="NCBI Taxonomy" id="1803846"/>
    <lineage>
        <taxon>Bacteria</taxon>
        <taxon>Pseudomonadati</taxon>
        <taxon>Bacteroidota</taxon>
        <taxon>Flavobacteriia</taxon>
        <taxon>Flavobacteriales</taxon>
        <taxon>Flavobacteriaceae</taxon>
        <taxon>Flavivirga</taxon>
    </lineage>
</organism>
<keyword evidence="8" id="KW-1185">Reference proteome</keyword>
<reference evidence="7 8" key="1">
    <citation type="submission" date="2018-01" db="EMBL/GenBank/DDBJ databases">
        <title>Complete genome sequence of Flavivirga eckloniae ECD14 isolated from seaweed Ecklonia cava.</title>
        <authorList>
            <person name="Lee J.H."/>
            <person name="Baik K.S."/>
            <person name="Seong C.N."/>
        </authorList>
    </citation>
    <scope>NUCLEOTIDE SEQUENCE [LARGE SCALE GENOMIC DNA]</scope>
    <source>
        <strain evidence="7 8">ECD14</strain>
    </source>
</reference>
<dbReference type="PANTHER" id="PTHR10030">
    <property type="entry name" value="ALPHA-L-FUCOSIDASE"/>
    <property type="match status" value="1"/>
</dbReference>
<keyword evidence="4" id="KW-0378">Hydrolase</keyword>